<dbReference type="AlphaFoldDB" id="A0A8J3WMC1"/>
<evidence type="ECO:0000256" key="5">
    <source>
        <dbReference type="SAM" id="MobiDB-lite"/>
    </source>
</evidence>
<dbReference type="PANTHER" id="PTHR30055">
    <property type="entry name" value="HTH-TYPE TRANSCRIPTIONAL REGULATOR RUTR"/>
    <property type="match status" value="1"/>
</dbReference>
<evidence type="ECO:0000313" key="8">
    <source>
        <dbReference type="Proteomes" id="UP000619788"/>
    </source>
</evidence>
<evidence type="ECO:0000256" key="4">
    <source>
        <dbReference type="PROSITE-ProRule" id="PRU00335"/>
    </source>
</evidence>
<organism evidence="7 8">
    <name type="scientific">Planobispora siamensis</name>
    <dbReference type="NCBI Taxonomy" id="936338"/>
    <lineage>
        <taxon>Bacteria</taxon>
        <taxon>Bacillati</taxon>
        <taxon>Actinomycetota</taxon>
        <taxon>Actinomycetes</taxon>
        <taxon>Streptosporangiales</taxon>
        <taxon>Streptosporangiaceae</taxon>
        <taxon>Planobispora</taxon>
    </lineage>
</organism>
<feature type="DNA-binding region" description="H-T-H motif" evidence="4">
    <location>
        <begin position="58"/>
        <end position="77"/>
    </location>
</feature>
<keyword evidence="1" id="KW-0805">Transcription regulation</keyword>
<protein>
    <submittedName>
        <fullName evidence="7">TetR family transcriptional regulator</fullName>
    </submittedName>
</protein>
<dbReference type="PROSITE" id="PS50977">
    <property type="entry name" value="HTH_TETR_2"/>
    <property type="match status" value="1"/>
</dbReference>
<comment type="caution">
    <text evidence="7">The sequence shown here is derived from an EMBL/GenBank/DDBJ whole genome shotgun (WGS) entry which is preliminary data.</text>
</comment>
<keyword evidence="3" id="KW-0804">Transcription</keyword>
<dbReference type="GO" id="GO:0003700">
    <property type="term" value="F:DNA-binding transcription factor activity"/>
    <property type="evidence" value="ECO:0007669"/>
    <property type="project" value="TreeGrafter"/>
</dbReference>
<evidence type="ECO:0000256" key="1">
    <source>
        <dbReference type="ARBA" id="ARBA00023015"/>
    </source>
</evidence>
<feature type="compositionally biased region" description="Low complexity" evidence="5">
    <location>
        <begin position="13"/>
        <end position="26"/>
    </location>
</feature>
<name>A0A8J3WMC1_9ACTN</name>
<dbReference type="SUPFAM" id="SSF48498">
    <property type="entry name" value="Tetracyclin repressor-like, C-terminal domain"/>
    <property type="match status" value="1"/>
</dbReference>
<reference evidence="7 8" key="1">
    <citation type="submission" date="2021-01" db="EMBL/GenBank/DDBJ databases">
        <title>Whole genome shotgun sequence of Planobispora siamensis NBRC 107568.</title>
        <authorList>
            <person name="Komaki H."/>
            <person name="Tamura T."/>
        </authorList>
    </citation>
    <scope>NUCLEOTIDE SEQUENCE [LARGE SCALE GENOMIC DNA]</scope>
    <source>
        <strain evidence="7 8">NBRC 107568</strain>
    </source>
</reference>
<dbReference type="InterPro" id="IPR001647">
    <property type="entry name" value="HTH_TetR"/>
</dbReference>
<gene>
    <name evidence="7" type="ORF">Psi01_51350</name>
</gene>
<dbReference type="InterPro" id="IPR036271">
    <property type="entry name" value="Tet_transcr_reg_TetR-rel_C_sf"/>
</dbReference>
<dbReference type="PANTHER" id="PTHR30055:SF148">
    <property type="entry name" value="TETR-FAMILY TRANSCRIPTIONAL REGULATOR"/>
    <property type="match status" value="1"/>
</dbReference>
<dbReference type="EMBL" id="BOOJ01000042">
    <property type="protein sequence ID" value="GIH94505.1"/>
    <property type="molecule type" value="Genomic_DNA"/>
</dbReference>
<evidence type="ECO:0000256" key="2">
    <source>
        <dbReference type="ARBA" id="ARBA00023125"/>
    </source>
</evidence>
<keyword evidence="8" id="KW-1185">Reference proteome</keyword>
<evidence type="ECO:0000313" key="7">
    <source>
        <dbReference type="EMBL" id="GIH94505.1"/>
    </source>
</evidence>
<feature type="domain" description="HTH tetR-type" evidence="6">
    <location>
        <begin position="35"/>
        <end position="95"/>
    </location>
</feature>
<dbReference type="Pfam" id="PF16859">
    <property type="entry name" value="TetR_C_11"/>
    <property type="match status" value="1"/>
</dbReference>
<feature type="region of interest" description="Disordered" evidence="5">
    <location>
        <begin position="1"/>
        <end position="34"/>
    </location>
</feature>
<proteinExistence type="predicted"/>
<dbReference type="InterPro" id="IPR011075">
    <property type="entry name" value="TetR_C"/>
</dbReference>
<sequence length="221" mass="22806">MDDETRLAQPEVTMTSSGTSHGTSPGAVRPGGRTARVREAVRAATLAELAEKGFDGLTVEGVALRSGVHKTTVYRRWGSVEGLAADALDLASGEPWPVPDTGGAEGDLRELARLVVTGFTDPETGPVSAAFISAAVRNPPTARALHAFFAARHEQSAVIVERAVARGEMPAGTDAAEVVRTCVAPLYYRLFITGEPVGEAVADRAAAAALAAARAGVFVSG</sequence>
<evidence type="ECO:0000256" key="3">
    <source>
        <dbReference type="ARBA" id="ARBA00023163"/>
    </source>
</evidence>
<dbReference type="Pfam" id="PF00440">
    <property type="entry name" value="TetR_N"/>
    <property type="match status" value="1"/>
</dbReference>
<dbReference type="SUPFAM" id="SSF46689">
    <property type="entry name" value="Homeodomain-like"/>
    <property type="match status" value="1"/>
</dbReference>
<dbReference type="Proteomes" id="UP000619788">
    <property type="component" value="Unassembled WGS sequence"/>
</dbReference>
<evidence type="ECO:0000259" key="6">
    <source>
        <dbReference type="PROSITE" id="PS50977"/>
    </source>
</evidence>
<dbReference type="GO" id="GO:0000976">
    <property type="term" value="F:transcription cis-regulatory region binding"/>
    <property type="evidence" value="ECO:0007669"/>
    <property type="project" value="TreeGrafter"/>
</dbReference>
<keyword evidence="2 4" id="KW-0238">DNA-binding</keyword>
<dbReference type="InterPro" id="IPR050109">
    <property type="entry name" value="HTH-type_TetR-like_transc_reg"/>
</dbReference>
<accession>A0A8J3WMC1</accession>
<dbReference type="Gene3D" id="1.10.357.10">
    <property type="entry name" value="Tetracycline Repressor, domain 2"/>
    <property type="match status" value="1"/>
</dbReference>
<dbReference type="InterPro" id="IPR009057">
    <property type="entry name" value="Homeodomain-like_sf"/>
</dbReference>
<dbReference type="Gene3D" id="1.10.10.60">
    <property type="entry name" value="Homeodomain-like"/>
    <property type="match status" value="1"/>
</dbReference>